<sequence length="286" mass="31714">MVDSVVPDPRLFPFTSRWFSSSVGRVHYVDEGDGPAIVFLHGSPTWSFVYRHVISRLRDRFRCVAIDYPGFGLSSRPAGFGYTIAELTGVVGELIDHLELDEFVVMGQDWGGPIGLGCAVPRADRVRGVALGNTALWPIDAAANRAFSAIMSSRPMQRRILEKNILVEKFLLGRAGPRLSDDEADQYRLVQATPQDRVALAVMPRQIRAARPLLARLEQEIPEVLANKPAVVVWGMRDMVFRASQCLPRIRSMFTDSTVIEVAHAGHFIQEDAPDDIADALASRFS</sequence>
<dbReference type="InterPro" id="IPR029058">
    <property type="entry name" value="AB_hydrolase_fold"/>
</dbReference>
<evidence type="ECO:0000313" key="3">
    <source>
        <dbReference type="Proteomes" id="UP001265083"/>
    </source>
</evidence>
<dbReference type="InterPro" id="IPR000639">
    <property type="entry name" value="Epox_hydrolase-like"/>
</dbReference>
<dbReference type="Pfam" id="PF00561">
    <property type="entry name" value="Abhydrolase_1"/>
    <property type="match status" value="1"/>
</dbReference>
<dbReference type="PRINTS" id="PR00412">
    <property type="entry name" value="EPOXHYDRLASE"/>
</dbReference>
<comment type="caution">
    <text evidence="2">The sequence shown here is derived from an EMBL/GenBank/DDBJ whole genome shotgun (WGS) entry which is preliminary data.</text>
</comment>
<dbReference type="SUPFAM" id="SSF53474">
    <property type="entry name" value="alpha/beta-Hydrolases"/>
    <property type="match status" value="1"/>
</dbReference>
<gene>
    <name evidence="2" type="ORF">RD149_02955</name>
</gene>
<protein>
    <submittedName>
        <fullName evidence="2">Alpha/beta fold hydrolase</fullName>
    </submittedName>
</protein>
<dbReference type="EMBL" id="JAVLUS010000002">
    <property type="protein sequence ID" value="MDS1112717.1"/>
    <property type="molecule type" value="Genomic_DNA"/>
</dbReference>
<keyword evidence="2" id="KW-0378">Hydrolase</keyword>
<dbReference type="Gene3D" id="3.40.50.1820">
    <property type="entry name" value="alpha/beta hydrolase"/>
    <property type="match status" value="1"/>
</dbReference>
<accession>A0ABU2GMN2</accession>
<dbReference type="RefSeq" id="WP_248664787.1">
    <property type="nucleotide sequence ID" value="NZ_JAVLUS010000002.1"/>
</dbReference>
<feature type="domain" description="AB hydrolase-1" evidence="1">
    <location>
        <begin position="35"/>
        <end position="274"/>
    </location>
</feature>
<proteinExistence type="predicted"/>
<dbReference type="InterPro" id="IPR000073">
    <property type="entry name" value="AB_hydrolase_1"/>
</dbReference>
<reference evidence="2 3" key="1">
    <citation type="submission" date="2023-08" db="EMBL/GenBank/DDBJ databases">
        <title>Bioegradation of LLDPE and BLDPE plastic by marine bacteria from coast plastic debris.</title>
        <authorList>
            <person name="Rong Z."/>
        </authorList>
    </citation>
    <scope>NUCLEOTIDE SEQUENCE [LARGE SCALE GENOMIC DNA]</scope>
    <source>
        <strain evidence="2 3">Z-2</strain>
    </source>
</reference>
<evidence type="ECO:0000313" key="2">
    <source>
        <dbReference type="EMBL" id="MDS1112717.1"/>
    </source>
</evidence>
<dbReference type="Proteomes" id="UP001265083">
    <property type="component" value="Unassembled WGS sequence"/>
</dbReference>
<organism evidence="2 3">
    <name type="scientific">Gordonia westfalica</name>
    <dbReference type="NCBI Taxonomy" id="158898"/>
    <lineage>
        <taxon>Bacteria</taxon>
        <taxon>Bacillati</taxon>
        <taxon>Actinomycetota</taxon>
        <taxon>Actinomycetes</taxon>
        <taxon>Mycobacteriales</taxon>
        <taxon>Gordoniaceae</taxon>
        <taxon>Gordonia</taxon>
    </lineage>
</organism>
<name>A0ABU2GMN2_9ACTN</name>
<dbReference type="InterPro" id="IPR050228">
    <property type="entry name" value="Carboxylesterase_BioH"/>
</dbReference>
<evidence type="ECO:0000259" key="1">
    <source>
        <dbReference type="Pfam" id="PF00561"/>
    </source>
</evidence>
<dbReference type="PANTHER" id="PTHR43194:SF2">
    <property type="entry name" value="PEROXISOMAL MEMBRANE PROTEIN LPX1"/>
    <property type="match status" value="1"/>
</dbReference>
<dbReference type="GO" id="GO:0016787">
    <property type="term" value="F:hydrolase activity"/>
    <property type="evidence" value="ECO:0007669"/>
    <property type="project" value="UniProtKB-KW"/>
</dbReference>
<dbReference type="PRINTS" id="PR00111">
    <property type="entry name" value="ABHYDROLASE"/>
</dbReference>
<dbReference type="PANTHER" id="PTHR43194">
    <property type="entry name" value="HYDROLASE ALPHA/BETA FOLD FAMILY"/>
    <property type="match status" value="1"/>
</dbReference>
<keyword evidence="3" id="KW-1185">Reference proteome</keyword>